<dbReference type="RefSeq" id="WP_123848581.1">
    <property type="nucleotide sequence ID" value="NZ_RPDH01000002.1"/>
</dbReference>
<dbReference type="PANTHER" id="PTHR43191:SF2">
    <property type="entry name" value="RRNA METHYLTRANSFERASE 3, MITOCHONDRIAL"/>
    <property type="match status" value="1"/>
</dbReference>
<dbReference type="SUPFAM" id="SSF55315">
    <property type="entry name" value="L30e-like"/>
    <property type="match status" value="1"/>
</dbReference>
<dbReference type="Gene3D" id="3.40.1280.10">
    <property type="match status" value="1"/>
</dbReference>
<dbReference type="InterPro" id="IPR053888">
    <property type="entry name" value="MRM3-like_sub_bind"/>
</dbReference>
<dbReference type="GO" id="GO:0006396">
    <property type="term" value="P:RNA processing"/>
    <property type="evidence" value="ECO:0007669"/>
    <property type="project" value="InterPro"/>
</dbReference>
<dbReference type="InterPro" id="IPR029064">
    <property type="entry name" value="Ribosomal_eL30-like_sf"/>
</dbReference>
<keyword evidence="7" id="KW-1185">Reference proteome</keyword>
<dbReference type="InterPro" id="IPR001537">
    <property type="entry name" value="SpoU_MeTrfase"/>
</dbReference>
<dbReference type="InterPro" id="IPR029028">
    <property type="entry name" value="Alpha/beta_knot_MTases"/>
</dbReference>
<keyword evidence="2 6" id="KW-0489">Methyltransferase</keyword>
<dbReference type="Gene3D" id="3.30.1330.30">
    <property type="match status" value="1"/>
</dbReference>
<evidence type="ECO:0000256" key="3">
    <source>
        <dbReference type="ARBA" id="ARBA00022679"/>
    </source>
</evidence>
<comment type="similarity">
    <text evidence="1">Belongs to the class IV-like SAM-binding methyltransferase superfamily. RNA methyltransferase TrmH family.</text>
</comment>
<sequence>MLSKAQIKYIQSLQHKKNRQKFGQFVAEGDKIVQELAGSAQTVKAIYATEAWLAAHSVPAGITVEAVGPDALKQMSSLSTPNQALALADIPALPPLRLEGTVSLALDTVQDPGNVGTIIRIADWFGIRQIICTPECADAFNAKTIQATMGSFLRVAVHVQSLTDLLRTNKHISSYAATLHGENIVHTPVIKEGIILIGNESRGLSEEVLALCSHRITIPRLGQAESLNAAVATGIICGRLLI</sequence>
<reference evidence="6 7" key="1">
    <citation type="submission" date="2018-11" db="EMBL/GenBank/DDBJ databases">
        <title>Chitinophaga lutea sp.nov., isolate from arsenic contaminated soil.</title>
        <authorList>
            <person name="Zong Y."/>
        </authorList>
    </citation>
    <scope>NUCLEOTIDE SEQUENCE [LARGE SCALE GENOMIC DNA]</scope>
    <source>
        <strain evidence="6 7">ZY74</strain>
    </source>
</reference>
<feature type="domain" description="MRM3-like substrate binding" evidence="5">
    <location>
        <begin position="5"/>
        <end position="86"/>
    </location>
</feature>
<evidence type="ECO:0000259" key="4">
    <source>
        <dbReference type="Pfam" id="PF00588"/>
    </source>
</evidence>
<dbReference type="Proteomes" id="UP000278351">
    <property type="component" value="Unassembled WGS sequence"/>
</dbReference>
<dbReference type="GO" id="GO:0008173">
    <property type="term" value="F:RNA methyltransferase activity"/>
    <property type="evidence" value="ECO:0007669"/>
    <property type="project" value="InterPro"/>
</dbReference>
<dbReference type="Pfam" id="PF00588">
    <property type="entry name" value="SpoU_methylase"/>
    <property type="match status" value="1"/>
</dbReference>
<accession>A0A3N4PPI1</accession>
<evidence type="ECO:0000256" key="1">
    <source>
        <dbReference type="ARBA" id="ARBA00007228"/>
    </source>
</evidence>
<evidence type="ECO:0000313" key="7">
    <source>
        <dbReference type="Proteomes" id="UP000278351"/>
    </source>
</evidence>
<dbReference type="InterPro" id="IPR051259">
    <property type="entry name" value="rRNA_Methyltransferase"/>
</dbReference>
<dbReference type="CDD" id="cd18109">
    <property type="entry name" value="SpoU-like_RNA-MTase"/>
    <property type="match status" value="1"/>
</dbReference>
<dbReference type="Pfam" id="PF22435">
    <property type="entry name" value="MRM3-like_sub_bind"/>
    <property type="match status" value="1"/>
</dbReference>
<dbReference type="EMBL" id="RPDH01000002">
    <property type="protein sequence ID" value="RPE09588.1"/>
    <property type="molecule type" value="Genomic_DNA"/>
</dbReference>
<dbReference type="GO" id="GO:0032259">
    <property type="term" value="P:methylation"/>
    <property type="evidence" value="ECO:0007669"/>
    <property type="project" value="UniProtKB-KW"/>
</dbReference>
<protein>
    <submittedName>
        <fullName evidence="6">RNA methyltransferase</fullName>
    </submittedName>
</protein>
<evidence type="ECO:0000256" key="2">
    <source>
        <dbReference type="ARBA" id="ARBA00022603"/>
    </source>
</evidence>
<dbReference type="InterPro" id="IPR029026">
    <property type="entry name" value="tRNA_m1G_MTases_N"/>
</dbReference>
<comment type="caution">
    <text evidence="6">The sequence shown here is derived from an EMBL/GenBank/DDBJ whole genome shotgun (WGS) entry which is preliminary data.</text>
</comment>
<organism evidence="6 7">
    <name type="scientific">Chitinophaga lutea</name>
    <dbReference type="NCBI Taxonomy" id="2488634"/>
    <lineage>
        <taxon>Bacteria</taxon>
        <taxon>Pseudomonadati</taxon>
        <taxon>Bacteroidota</taxon>
        <taxon>Chitinophagia</taxon>
        <taxon>Chitinophagales</taxon>
        <taxon>Chitinophagaceae</taxon>
        <taxon>Chitinophaga</taxon>
    </lineage>
</organism>
<keyword evidence="3 6" id="KW-0808">Transferase</keyword>
<dbReference type="PANTHER" id="PTHR43191">
    <property type="entry name" value="RRNA METHYLTRANSFERASE 3"/>
    <property type="match status" value="1"/>
</dbReference>
<dbReference type="SUPFAM" id="SSF75217">
    <property type="entry name" value="alpha/beta knot"/>
    <property type="match status" value="1"/>
</dbReference>
<proteinExistence type="inferred from homology"/>
<name>A0A3N4PPI1_9BACT</name>
<dbReference type="AlphaFoldDB" id="A0A3N4PPI1"/>
<gene>
    <name evidence="6" type="ORF">EGT74_21660</name>
</gene>
<feature type="domain" description="tRNA/rRNA methyltransferase SpoU type" evidence="4">
    <location>
        <begin position="103"/>
        <end position="237"/>
    </location>
</feature>
<dbReference type="GO" id="GO:0003723">
    <property type="term" value="F:RNA binding"/>
    <property type="evidence" value="ECO:0007669"/>
    <property type="project" value="InterPro"/>
</dbReference>
<evidence type="ECO:0000313" key="6">
    <source>
        <dbReference type="EMBL" id="RPE09588.1"/>
    </source>
</evidence>
<evidence type="ECO:0000259" key="5">
    <source>
        <dbReference type="Pfam" id="PF22435"/>
    </source>
</evidence>